<feature type="compositionally biased region" description="Low complexity" evidence="3">
    <location>
        <begin position="257"/>
        <end position="276"/>
    </location>
</feature>
<dbReference type="PRINTS" id="PR00401">
    <property type="entry name" value="SH2DOMAIN"/>
</dbReference>
<feature type="compositionally biased region" description="Basic and acidic residues" evidence="3">
    <location>
        <begin position="218"/>
        <end position="228"/>
    </location>
</feature>
<protein>
    <submittedName>
        <fullName evidence="6">SH2 domain-containing protein 3A</fullName>
    </submittedName>
</protein>
<proteinExistence type="predicted"/>
<sequence length="589" mass="63724">MVSPGSKAHHEEPARGGHEPTGVTLEWELALDSSDLRSHAWFHGRLGRMEAEELLSSDGDFLVRESASQPGEFVLSCRWNGNNVHFMVNKVRIKPDTIYETEQFVLEDEPYETIPHLITSYVGVERAVSAATGARIRRPVNRTAAIGGGQTPAPAGGRLSWRRSLTGRSGRRADSAEQLSSSGAPRLCSSGSLPRLSAAPLYQKPGRLLADQRSPPPKPDRFEGREYAEIPDIPEQPAPAAVGSGSGSGSDSGHGSGDSAADRAAGNRPPAAPAPALAPVELSPASAFDVGAFETILLPLTHNAPLDRTALRGVIMELLETEPAQLAATLTAWDLRLLHGDGRDRGLGVTCGIELLTLPQGQQLRMDVLERSEWFSAFVIASVVSLEDDDQRVRTINRWIEVAIETKTALGNLYGFANVVQALCSSQVQRLYTSWHQVRQRFTSSAVQFDAQLAPWVRRAAHTADEAPNTCIPHVAPLAALLEEPLAAEQPVSEQLDAALHLLSEGRRMATECDTYRRNARAALAARPAAGDGDGGPRDDLFRTEFHLRLLAGSKAATAADQQRRREELLPRVHKVLAVLAEQRDPSPT</sequence>
<name>A0A6A4VJU7_AMPAM</name>
<keyword evidence="1" id="KW-0344">Guanine-nucleotide releasing factor</keyword>
<dbReference type="Pfam" id="PF00617">
    <property type="entry name" value="RasGEF"/>
    <property type="match status" value="1"/>
</dbReference>
<keyword evidence="7" id="KW-1185">Reference proteome</keyword>
<dbReference type="AlphaFoldDB" id="A0A6A4VJU7"/>
<feature type="region of interest" description="Disordered" evidence="3">
    <location>
        <begin position="141"/>
        <end position="276"/>
    </location>
</feature>
<dbReference type="PROSITE" id="PS50009">
    <property type="entry name" value="RASGEF_CAT"/>
    <property type="match status" value="1"/>
</dbReference>
<dbReference type="PANTHER" id="PTHR14247">
    <property type="entry name" value="BREAST CANCER ANTI-ESTROGEN RESISTANCE PROTEIN 3 HOMOLOG-LIKE PROTEIN"/>
    <property type="match status" value="1"/>
</dbReference>
<accession>A0A6A4VJU7</accession>
<dbReference type="InterPro" id="IPR000980">
    <property type="entry name" value="SH2"/>
</dbReference>
<dbReference type="FunFam" id="3.30.505.10:FF:000013">
    <property type="entry name" value="SH2 domain-containing protein 3C isoform X1"/>
    <property type="match status" value="1"/>
</dbReference>
<dbReference type="PROSITE" id="PS50001">
    <property type="entry name" value="SH2"/>
    <property type="match status" value="1"/>
</dbReference>
<dbReference type="GO" id="GO:0005085">
    <property type="term" value="F:guanyl-nucleotide exchange factor activity"/>
    <property type="evidence" value="ECO:0007669"/>
    <property type="project" value="UniProtKB-KW"/>
</dbReference>
<feature type="compositionally biased region" description="Gly residues" evidence="3">
    <location>
        <begin position="244"/>
        <end position="256"/>
    </location>
</feature>
<comment type="caution">
    <text evidence="6">The sequence shown here is derived from an EMBL/GenBank/DDBJ whole genome shotgun (WGS) entry which is preliminary data.</text>
</comment>
<evidence type="ECO:0000313" key="7">
    <source>
        <dbReference type="Proteomes" id="UP000440578"/>
    </source>
</evidence>
<dbReference type="PANTHER" id="PTHR14247:SF8">
    <property type="entry name" value="RAS-GEF DOMAIN-CONTAINING PROTEIN"/>
    <property type="match status" value="1"/>
</dbReference>
<dbReference type="Pfam" id="PF00017">
    <property type="entry name" value="SH2"/>
    <property type="match status" value="1"/>
</dbReference>
<dbReference type="InterPro" id="IPR036860">
    <property type="entry name" value="SH2_dom_sf"/>
</dbReference>
<evidence type="ECO:0000256" key="1">
    <source>
        <dbReference type="PROSITE-ProRule" id="PRU00168"/>
    </source>
</evidence>
<feature type="region of interest" description="Disordered" evidence="3">
    <location>
        <begin position="1"/>
        <end position="21"/>
    </location>
</feature>
<dbReference type="SUPFAM" id="SSF55550">
    <property type="entry name" value="SH2 domain"/>
    <property type="match status" value="1"/>
</dbReference>
<feature type="compositionally biased region" description="Basic and acidic residues" evidence="3">
    <location>
        <begin position="8"/>
        <end position="18"/>
    </location>
</feature>
<dbReference type="GO" id="GO:0007264">
    <property type="term" value="P:small GTPase-mediated signal transduction"/>
    <property type="evidence" value="ECO:0007669"/>
    <property type="project" value="InterPro"/>
</dbReference>
<dbReference type="SMART" id="SM00252">
    <property type="entry name" value="SH2"/>
    <property type="match status" value="1"/>
</dbReference>
<evidence type="ECO:0000313" key="6">
    <source>
        <dbReference type="EMBL" id="KAF0293913.1"/>
    </source>
</evidence>
<dbReference type="SUPFAM" id="SSF48366">
    <property type="entry name" value="Ras GEF"/>
    <property type="match status" value="1"/>
</dbReference>
<gene>
    <name evidence="6" type="primary">SH2D3A_0</name>
    <name evidence="6" type="ORF">FJT64_008309</name>
</gene>
<evidence type="ECO:0000259" key="4">
    <source>
        <dbReference type="PROSITE" id="PS50001"/>
    </source>
</evidence>
<evidence type="ECO:0000256" key="2">
    <source>
        <dbReference type="PROSITE-ProRule" id="PRU00191"/>
    </source>
</evidence>
<dbReference type="InterPro" id="IPR023578">
    <property type="entry name" value="Ras_GEF_dom_sf"/>
</dbReference>
<dbReference type="Proteomes" id="UP000440578">
    <property type="component" value="Unassembled WGS sequence"/>
</dbReference>
<dbReference type="Gene3D" id="1.10.840.10">
    <property type="entry name" value="Ras guanine-nucleotide exchange factors catalytic domain"/>
    <property type="match status" value="1"/>
</dbReference>
<feature type="domain" description="SH2" evidence="4">
    <location>
        <begin position="41"/>
        <end position="140"/>
    </location>
</feature>
<dbReference type="SMART" id="SM00147">
    <property type="entry name" value="RasGEF"/>
    <property type="match status" value="1"/>
</dbReference>
<organism evidence="6 7">
    <name type="scientific">Amphibalanus amphitrite</name>
    <name type="common">Striped barnacle</name>
    <name type="synonym">Balanus amphitrite</name>
    <dbReference type="NCBI Taxonomy" id="1232801"/>
    <lineage>
        <taxon>Eukaryota</taxon>
        <taxon>Metazoa</taxon>
        <taxon>Ecdysozoa</taxon>
        <taxon>Arthropoda</taxon>
        <taxon>Crustacea</taxon>
        <taxon>Multicrustacea</taxon>
        <taxon>Cirripedia</taxon>
        <taxon>Thoracica</taxon>
        <taxon>Thoracicalcarea</taxon>
        <taxon>Balanomorpha</taxon>
        <taxon>Balanoidea</taxon>
        <taxon>Balanidae</taxon>
        <taxon>Amphibalaninae</taxon>
        <taxon>Amphibalanus</taxon>
    </lineage>
</organism>
<dbReference type="InterPro" id="IPR036964">
    <property type="entry name" value="RASGEF_cat_dom_sf"/>
</dbReference>
<dbReference type="InterPro" id="IPR051853">
    <property type="entry name" value="SH2-Ras-GEF_adapter"/>
</dbReference>
<feature type="domain" description="Ras-GEF" evidence="5">
    <location>
        <begin position="322"/>
        <end position="589"/>
    </location>
</feature>
<dbReference type="OrthoDB" id="2412973at2759"/>
<evidence type="ECO:0000256" key="3">
    <source>
        <dbReference type="SAM" id="MobiDB-lite"/>
    </source>
</evidence>
<evidence type="ECO:0000259" key="5">
    <source>
        <dbReference type="PROSITE" id="PS50009"/>
    </source>
</evidence>
<keyword evidence="2" id="KW-0727">SH2 domain</keyword>
<dbReference type="InterPro" id="IPR001895">
    <property type="entry name" value="RASGEF_cat_dom"/>
</dbReference>
<dbReference type="Gene3D" id="3.30.505.10">
    <property type="entry name" value="SH2 domain"/>
    <property type="match status" value="1"/>
</dbReference>
<reference evidence="6 7" key="1">
    <citation type="submission" date="2019-07" db="EMBL/GenBank/DDBJ databases">
        <title>Draft genome assembly of a fouling barnacle, Amphibalanus amphitrite (Darwin, 1854): The first reference genome for Thecostraca.</title>
        <authorList>
            <person name="Kim W."/>
        </authorList>
    </citation>
    <scope>NUCLEOTIDE SEQUENCE [LARGE SCALE GENOMIC DNA]</scope>
    <source>
        <strain evidence="6">SNU_AA5</strain>
        <tissue evidence="6">Soma without cirri and trophi</tissue>
    </source>
</reference>
<dbReference type="EMBL" id="VIIS01001714">
    <property type="protein sequence ID" value="KAF0293913.1"/>
    <property type="molecule type" value="Genomic_DNA"/>
</dbReference>